<dbReference type="Gene3D" id="3.40.50.1820">
    <property type="entry name" value="alpha/beta hydrolase"/>
    <property type="match status" value="1"/>
</dbReference>
<gene>
    <name evidence="3" type="ORF">H6P80_08740</name>
</gene>
<dbReference type="SUPFAM" id="SSF53474">
    <property type="entry name" value="alpha/beta-Hydrolases"/>
    <property type="match status" value="1"/>
</dbReference>
<name>A0A842HYX0_9SPHN</name>
<dbReference type="InterPro" id="IPR000073">
    <property type="entry name" value="AB_hydrolase_1"/>
</dbReference>
<dbReference type="EMBL" id="JACJVJ010000001">
    <property type="protein sequence ID" value="MBC2777707.1"/>
    <property type="molecule type" value="Genomic_DNA"/>
</dbReference>
<accession>A0A842HYX0</accession>
<sequence length="267" mass="29135">MNRSKSGGRKKLAKSPIDPEPHYYESRDGQRLAWREMGEGRPIVLLHGFFSNAFTNWIRYGHAEKVAAKGYRVIMPDHRAHGDSAKPHDPAAYPPDILAQDGLALIEHLGLEDYDLGGYSLGARTVVRMHVLGARPGRLVVSGMGLAGLVNLGKRANHFRHILENLGKHEQGSPEWMAEAFLKTTKGDPEALLLVLNVFTDTPVEALEAIVMPTLILVGDEDRDNGDPDELAAVIPHAEHVAVPGGHMSCIVKPEFGDALADWLGDA</sequence>
<evidence type="ECO:0000259" key="2">
    <source>
        <dbReference type="Pfam" id="PF12697"/>
    </source>
</evidence>
<dbReference type="PANTHER" id="PTHR43433">
    <property type="entry name" value="HYDROLASE, ALPHA/BETA FOLD FAMILY PROTEIN"/>
    <property type="match status" value="1"/>
</dbReference>
<dbReference type="Pfam" id="PF12697">
    <property type="entry name" value="Abhydrolase_6"/>
    <property type="match status" value="1"/>
</dbReference>
<dbReference type="Proteomes" id="UP000564378">
    <property type="component" value="Unassembled WGS sequence"/>
</dbReference>
<reference evidence="3 4" key="1">
    <citation type="submission" date="2020-08" db="EMBL/GenBank/DDBJ databases">
        <title>Draft genome sequence of Parasphingopyxis sp. GrpM-11.</title>
        <authorList>
            <person name="Oh J."/>
            <person name="Roh D.-H."/>
        </authorList>
    </citation>
    <scope>NUCLEOTIDE SEQUENCE [LARGE SCALE GENOMIC DNA]</scope>
    <source>
        <strain evidence="3 4">GrpM-11</strain>
    </source>
</reference>
<feature type="region of interest" description="Disordered" evidence="1">
    <location>
        <begin position="1"/>
        <end position="25"/>
    </location>
</feature>
<feature type="compositionally biased region" description="Basic residues" evidence="1">
    <location>
        <begin position="1"/>
        <end position="13"/>
    </location>
</feature>
<evidence type="ECO:0000313" key="4">
    <source>
        <dbReference type="Proteomes" id="UP000564378"/>
    </source>
</evidence>
<evidence type="ECO:0000256" key="1">
    <source>
        <dbReference type="SAM" id="MobiDB-lite"/>
    </source>
</evidence>
<proteinExistence type="predicted"/>
<dbReference type="InterPro" id="IPR050471">
    <property type="entry name" value="AB_hydrolase"/>
</dbReference>
<dbReference type="AlphaFoldDB" id="A0A842HYX0"/>
<dbReference type="PANTHER" id="PTHR43433:SF5">
    <property type="entry name" value="AB HYDROLASE-1 DOMAIN-CONTAINING PROTEIN"/>
    <property type="match status" value="1"/>
</dbReference>
<comment type="caution">
    <text evidence="3">The sequence shown here is derived from an EMBL/GenBank/DDBJ whole genome shotgun (WGS) entry which is preliminary data.</text>
</comment>
<organism evidence="3 4">
    <name type="scientific">Parasphingopyxis marina</name>
    <dbReference type="NCBI Taxonomy" id="2761622"/>
    <lineage>
        <taxon>Bacteria</taxon>
        <taxon>Pseudomonadati</taxon>
        <taxon>Pseudomonadota</taxon>
        <taxon>Alphaproteobacteria</taxon>
        <taxon>Sphingomonadales</taxon>
        <taxon>Sphingomonadaceae</taxon>
        <taxon>Parasphingopyxis</taxon>
    </lineage>
</organism>
<dbReference type="InterPro" id="IPR029058">
    <property type="entry name" value="AB_hydrolase_fold"/>
</dbReference>
<evidence type="ECO:0000313" key="3">
    <source>
        <dbReference type="EMBL" id="MBC2777707.1"/>
    </source>
</evidence>
<keyword evidence="4" id="KW-1185">Reference proteome</keyword>
<feature type="domain" description="AB hydrolase-1" evidence="2">
    <location>
        <begin position="43"/>
        <end position="249"/>
    </location>
</feature>
<protein>
    <submittedName>
        <fullName evidence="3">Alpha/beta fold hydrolase</fullName>
    </submittedName>
</protein>
<dbReference type="GO" id="GO:0016787">
    <property type="term" value="F:hydrolase activity"/>
    <property type="evidence" value="ECO:0007669"/>
    <property type="project" value="UniProtKB-KW"/>
</dbReference>
<keyword evidence="3" id="KW-0378">Hydrolase</keyword>